<feature type="transmembrane region" description="Helical" evidence="6">
    <location>
        <begin position="188"/>
        <end position="207"/>
    </location>
</feature>
<feature type="transmembrane region" description="Helical" evidence="6">
    <location>
        <begin position="410"/>
        <end position="432"/>
    </location>
</feature>
<feature type="transmembrane region" description="Helical" evidence="6">
    <location>
        <begin position="444"/>
        <end position="471"/>
    </location>
</feature>
<evidence type="ECO:0000256" key="1">
    <source>
        <dbReference type="ARBA" id="ARBA00004651"/>
    </source>
</evidence>
<feature type="transmembrane region" description="Helical" evidence="6">
    <location>
        <begin position="52"/>
        <end position="75"/>
    </location>
</feature>
<feature type="transmembrane region" description="Helical" evidence="6">
    <location>
        <begin position="318"/>
        <end position="339"/>
    </location>
</feature>
<dbReference type="InterPro" id="IPR024923">
    <property type="entry name" value="PG_synth_SpoVB"/>
</dbReference>
<proteinExistence type="predicted"/>
<feature type="transmembrane region" description="Helical" evidence="6">
    <location>
        <begin position="274"/>
        <end position="297"/>
    </location>
</feature>
<evidence type="ECO:0000256" key="6">
    <source>
        <dbReference type="SAM" id="Phobius"/>
    </source>
</evidence>
<dbReference type="PIRSF" id="PIRSF038958">
    <property type="entry name" value="PG_synth_SpoVB"/>
    <property type="match status" value="1"/>
</dbReference>
<evidence type="ECO:0000313" key="8">
    <source>
        <dbReference type="Proteomes" id="UP000319219"/>
    </source>
</evidence>
<feature type="transmembrane region" description="Helical" evidence="6">
    <location>
        <begin position="385"/>
        <end position="404"/>
    </location>
</feature>
<dbReference type="InterPro" id="IPR050833">
    <property type="entry name" value="Poly_Biosynth_Transport"/>
</dbReference>
<keyword evidence="8" id="KW-1185">Reference proteome</keyword>
<feature type="transmembrane region" description="Helical" evidence="6">
    <location>
        <begin position="477"/>
        <end position="496"/>
    </location>
</feature>
<accession>A0ABY3BAH8</accession>
<dbReference type="Proteomes" id="UP000319219">
    <property type="component" value="Unassembled WGS sequence"/>
</dbReference>
<evidence type="ECO:0000313" key="7">
    <source>
        <dbReference type="EMBL" id="TQS01143.1"/>
    </source>
</evidence>
<evidence type="ECO:0000256" key="5">
    <source>
        <dbReference type="ARBA" id="ARBA00023136"/>
    </source>
</evidence>
<reference evidence="7 8" key="1">
    <citation type="submission" date="2019-07" db="EMBL/GenBank/DDBJ databases">
        <title>Paenibacillus ottowii sp. nov. isolated from a fermentation system processing bovine manure.</title>
        <authorList>
            <person name="Velazquez L.F."/>
            <person name="Rajbanshi S."/>
            <person name="Guan S."/>
            <person name="Hinchee M."/>
            <person name="Welsh A."/>
        </authorList>
    </citation>
    <scope>NUCLEOTIDE SEQUENCE [LARGE SCALE GENOMIC DNA]</scope>
    <source>
        <strain evidence="7 8">MS2379</strain>
    </source>
</reference>
<keyword evidence="4 6" id="KW-1133">Transmembrane helix</keyword>
<protein>
    <submittedName>
        <fullName evidence="7">Oligosaccharide flippase family protein</fullName>
    </submittedName>
</protein>
<keyword evidence="2" id="KW-1003">Cell membrane</keyword>
<dbReference type="PANTHER" id="PTHR30250:SF21">
    <property type="entry name" value="LIPID II FLIPPASE MURJ"/>
    <property type="match status" value="1"/>
</dbReference>
<keyword evidence="3 6" id="KW-0812">Transmembrane</keyword>
<comment type="subcellular location">
    <subcellularLocation>
        <location evidence="1">Cell membrane</location>
        <topology evidence="1">Multi-pass membrane protein</topology>
    </subcellularLocation>
</comment>
<feature type="transmembrane region" description="Helical" evidence="6">
    <location>
        <begin position="87"/>
        <end position="105"/>
    </location>
</feature>
<organism evidence="7 8">
    <name type="scientific">Paenibacillus ottowii</name>
    <dbReference type="NCBI Taxonomy" id="2315729"/>
    <lineage>
        <taxon>Bacteria</taxon>
        <taxon>Bacillati</taxon>
        <taxon>Bacillota</taxon>
        <taxon>Bacilli</taxon>
        <taxon>Bacillales</taxon>
        <taxon>Paenibacillaceae</taxon>
        <taxon>Paenibacillus</taxon>
    </lineage>
</organism>
<sequence length="502" mass="55500">MGEKNLKLPLILKQTMVRANAMIVVKAIGLVGKVFMTRFVGAEGMGLYQLAYSFYSLILMIISGGLPTALGMFTAKYTARGWRLFKFFAVFMILAGIACSVLVFRLSTPIANLLGYPQLNFAIRYLSPAILVVPLLSLLRGYLQGLERYTTIALSEIIEQSVRIGTLMCMVPLFIQSGIEFAVGGAVLGTFTGAIVSFAILSAFFIYNRPVIGLSPSPLPSIRTDLPLLVQASLAIALTRLLIPASDFIDAMIIPQRLQVAGVSPKESAEMFGTVTGIALVVAYMPTLITGSLTHTLTMKITADWQNRLYHLFYKKSYIAMQIAWVWGLASGFFIFKYAPEISLYIFGIQNAANPIKSLAMLPLVVGLREVTTSILWAKNRKKTPFIGLCIGVLSNFMILYTLLAIPKFGYIGMCVGVIMMELVSTLWNFHALQLLQRPKSHTIIFLLMDVLIFEAILIMCTLCSKALTLLNWSESIIMVVEIIHFCCWCTLFLKVKLKALA</sequence>
<comment type="caution">
    <text evidence="7">The sequence shown here is derived from an EMBL/GenBank/DDBJ whole genome shotgun (WGS) entry which is preliminary data.</text>
</comment>
<gene>
    <name evidence="7" type="ORF">FKV70_01990</name>
</gene>
<dbReference type="EMBL" id="VIJZ01000001">
    <property type="protein sequence ID" value="TQS01143.1"/>
    <property type="molecule type" value="Genomic_DNA"/>
</dbReference>
<dbReference type="Pfam" id="PF01943">
    <property type="entry name" value="Polysacc_synt"/>
    <property type="match status" value="1"/>
</dbReference>
<name>A0ABY3BAH8_9BACL</name>
<evidence type="ECO:0000256" key="3">
    <source>
        <dbReference type="ARBA" id="ARBA00022692"/>
    </source>
</evidence>
<keyword evidence="5 6" id="KW-0472">Membrane</keyword>
<evidence type="ECO:0000256" key="2">
    <source>
        <dbReference type="ARBA" id="ARBA00022475"/>
    </source>
</evidence>
<dbReference type="PANTHER" id="PTHR30250">
    <property type="entry name" value="PST FAMILY PREDICTED COLANIC ACID TRANSPORTER"/>
    <property type="match status" value="1"/>
</dbReference>
<evidence type="ECO:0000256" key="4">
    <source>
        <dbReference type="ARBA" id="ARBA00022989"/>
    </source>
</evidence>
<feature type="transmembrane region" description="Helical" evidence="6">
    <location>
        <begin position="125"/>
        <end position="143"/>
    </location>
</feature>
<dbReference type="InterPro" id="IPR002797">
    <property type="entry name" value="Polysacc_synth"/>
</dbReference>
<feature type="transmembrane region" description="Helical" evidence="6">
    <location>
        <begin position="21"/>
        <end position="40"/>
    </location>
</feature>